<dbReference type="EMBL" id="CM045760">
    <property type="protein sequence ID" value="KAI8027375.1"/>
    <property type="molecule type" value="Genomic_DNA"/>
</dbReference>
<accession>A0ACC0IR33</accession>
<dbReference type="Proteomes" id="UP001060215">
    <property type="component" value="Chromosome 3"/>
</dbReference>
<evidence type="ECO:0000313" key="2">
    <source>
        <dbReference type="Proteomes" id="UP001060215"/>
    </source>
</evidence>
<keyword evidence="2" id="KW-1185">Reference proteome</keyword>
<gene>
    <name evidence="1" type="ORF">LOK49_LG02G02653</name>
</gene>
<organism evidence="1 2">
    <name type="scientific">Camellia lanceoleosa</name>
    <dbReference type="NCBI Taxonomy" id="1840588"/>
    <lineage>
        <taxon>Eukaryota</taxon>
        <taxon>Viridiplantae</taxon>
        <taxon>Streptophyta</taxon>
        <taxon>Embryophyta</taxon>
        <taxon>Tracheophyta</taxon>
        <taxon>Spermatophyta</taxon>
        <taxon>Magnoliopsida</taxon>
        <taxon>eudicotyledons</taxon>
        <taxon>Gunneridae</taxon>
        <taxon>Pentapetalae</taxon>
        <taxon>asterids</taxon>
        <taxon>Ericales</taxon>
        <taxon>Theaceae</taxon>
        <taxon>Camellia</taxon>
    </lineage>
</organism>
<name>A0ACC0IR33_9ERIC</name>
<evidence type="ECO:0000313" key="1">
    <source>
        <dbReference type="EMBL" id="KAI8027375.1"/>
    </source>
</evidence>
<reference evidence="1 2" key="1">
    <citation type="journal article" date="2022" name="Plant J.">
        <title>Chromosome-level genome of Camellia lanceoleosa provides a valuable resource for understanding genome evolution and self-incompatibility.</title>
        <authorList>
            <person name="Gong W."/>
            <person name="Xiao S."/>
            <person name="Wang L."/>
            <person name="Liao Z."/>
            <person name="Chang Y."/>
            <person name="Mo W."/>
            <person name="Hu G."/>
            <person name="Li W."/>
            <person name="Zhao G."/>
            <person name="Zhu H."/>
            <person name="Hu X."/>
            <person name="Ji K."/>
            <person name="Xiang X."/>
            <person name="Song Q."/>
            <person name="Yuan D."/>
            <person name="Jin S."/>
            <person name="Zhang L."/>
        </authorList>
    </citation>
    <scope>NUCLEOTIDE SEQUENCE [LARGE SCALE GENOMIC DNA]</scope>
    <source>
        <strain evidence="1">SQ_2022a</strain>
    </source>
</reference>
<protein>
    <submittedName>
        <fullName evidence="1">FAM10 family protein</fullName>
    </submittedName>
</protein>
<proteinExistence type="predicted"/>
<comment type="caution">
    <text evidence="1">The sequence shown here is derived from an EMBL/GenBank/DDBJ whole genome shotgun (WGS) entry which is preliminary data.</text>
</comment>
<sequence>MGRGVSCGSGQNSLGYLFGSGEAPKPATNNPKPAPSEGQDVNNGPPPRLLLLPNPSMSLSRFLPIDGASVYVKLNKPNAAIRDANAALQINPDSAKGYKIRRMARAMLGQWEAAAKDLHVASNLALAVKKDSSFASKVKGVVVLGGPFFALGNINPAAEANVTSQLELRI</sequence>